<keyword evidence="2" id="KW-0812">Transmembrane</keyword>
<reference evidence="4 5" key="1">
    <citation type="submission" date="2019-03" db="EMBL/GenBank/DDBJ databases">
        <title>Genomic Encyclopedia of Type Strains, Phase IV (KMG-IV): sequencing the most valuable type-strain genomes for metagenomic binning, comparative biology and taxonomic classification.</title>
        <authorList>
            <person name="Goeker M."/>
        </authorList>
    </citation>
    <scope>NUCLEOTIDE SEQUENCE [LARGE SCALE GENOMIC DNA]</scope>
    <source>
        <strain evidence="4 5">DSM 44496</strain>
    </source>
</reference>
<feature type="domain" description="DUF2510" evidence="3">
    <location>
        <begin position="97"/>
        <end position="124"/>
    </location>
</feature>
<sequence>MTHPQQPPPGMPPPATPQPTSVSSGPLIPQWVVVCIAGALLFGYMIANDFTGAQTVGTLFVLSIGAIIVLVIRALVRLGDKRPSPVVVNTVSALPPPGWYVDPQGATRWFDGQQWTDKVQPPTAS</sequence>
<evidence type="ECO:0000256" key="2">
    <source>
        <dbReference type="SAM" id="Phobius"/>
    </source>
</evidence>
<keyword evidence="2" id="KW-1133">Transmembrane helix</keyword>
<dbReference type="Pfam" id="PF10708">
    <property type="entry name" value="DUF2510"/>
    <property type="match status" value="1"/>
</dbReference>
<evidence type="ECO:0000313" key="4">
    <source>
        <dbReference type="EMBL" id="TDP29742.1"/>
    </source>
</evidence>
<name>A0A4R6P0F6_NOCIG</name>
<protein>
    <submittedName>
        <fullName evidence="4">Uncharacterized protein DUF2510</fullName>
    </submittedName>
</protein>
<evidence type="ECO:0000313" key="5">
    <source>
        <dbReference type="Proteomes" id="UP000295087"/>
    </source>
</evidence>
<keyword evidence="2" id="KW-0472">Membrane</keyword>
<feature type="region of interest" description="Disordered" evidence="1">
    <location>
        <begin position="1"/>
        <end position="22"/>
    </location>
</feature>
<accession>A0A4R6P0F6</accession>
<keyword evidence="5" id="KW-1185">Reference proteome</keyword>
<evidence type="ECO:0000259" key="3">
    <source>
        <dbReference type="Pfam" id="PF10708"/>
    </source>
</evidence>
<dbReference type="InterPro" id="IPR018929">
    <property type="entry name" value="DUF2510"/>
</dbReference>
<organism evidence="4 5">
    <name type="scientific">Nocardia ignorata</name>
    <dbReference type="NCBI Taxonomy" id="145285"/>
    <lineage>
        <taxon>Bacteria</taxon>
        <taxon>Bacillati</taxon>
        <taxon>Actinomycetota</taxon>
        <taxon>Actinomycetes</taxon>
        <taxon>Mycobacteriales</taxon>
        <taxon>Nocardiaceae</taxon>
        <taxon>Nocardia</taxon>
    </lineage>
</organism>
<feature type="transmembrane region" description="Helical" evidence="2">
    <location>
        <begin position="59"/>
        <end position="76"/>
    </location>
</feature>
<dbReference type="AlphaFoldDB" id="A0A4R6P0F6"/>
<comment type="caution">
    <text evidence="4">The sequence shown here is derived from an EMBL/GenBank/DDBJ whole genome shotgun (WGS) entry which is preliminary data.</text>
</comment>
<feature type="transmembrane region" description="Helical" evidence="2">
    <location>
        <begin position="28"/>
        <end position="47"/>
    </location>
</feature>
<dbReference type="Proteomes" id="UP000295087">
    <property type="component" value="Unassembled WGS sequence"/>
</dbReference>
<proteinExistence type="predicted"/>
<gene>
    <name evidence="4" type="ORF">DFR75_1123</name>
</gene>
<evidence type="ECO:0000256" key="1">
    <source>
        <dbReference type="SAM" id="MobiDB-lite"/>
    </source>
</evidence>
<feature type="compositionally biased region" description="Pro residues" evidence="1">
    <location>
        <begin position="1"/>
        <end position="17"/>
    </location>
</feature>
<dbReference type="EMBL" id="SNXK01000012">
    <property type="protein sequence ID" value="TDP29742.1"/>
    <property type="molecule type" value="Genomic_DNA"/>
</dbReference>